<accession>A0A8R1EPB1</accession>
<organism evidence="2 3">
    <name type="scientific">Caenorhabditis japonica</name>
    <dbReference type="NCBI Taxonomy" id="281687"/>
    <lineage>
        <taxon>Eukaryota</taxon>
        <taxon>Metazoa</taxon>
        <taxon>Ecdysozoa</taxon>
        <taxon>Nematoda</taxon>
        <taxon>Chromadorea</taxon>
        <taxon>Rhabditida</taxon>
        <taxon>Rhabditina</taxon>
        <taxon>Rhabditomorpha</taxon>
        <taxon>Rhabditoidea</taxon>
        <taxon>Rhabditidae</taxon>
        <taxon>Peloderinae</taxon>
        <taxon>Caenorhabditis</taxon>
    </lineage>
</organism>
<proteinExistence type="predicted"/>
<evidence type="ECO:0000313" key="2">
    <source>
        <dbReference type="EnsemblMetazoa" id="CJA38145.1"/>
    </source>
</evidence>
<evidence type="ECO:0000313" key="3">
    <source>
        <dbReference type="Proteomes" id="UP000005237"/>
    </source>
</evidence>
<feature type="signal peptide" evidence="1">
    <location>
        <begin position="1"/>
        <end position="23"/>
    </location>
</feature>
<name>A0A8R1EPB1_CAEJA</name>
<sequence length="101" mass="12136">MRSAKILLPLLLTILLHLNNVFCAYPPFTKYCRFKDTEECVGVDIWFRKYEEPRMYPMECSELRCPKGTYCQMGKKCWQEVKLDNKWKEMRFIDGNWVAAK</sequence>
<keyword evidence="1" id="KW-0732">Signal</keyword>
<dbReference type="AlphaFoldDB" id="A0A8R1EPB1"/>
<keyword evidence="3" id="KW-1185">Reference proteome</keyword>
<protein>
    <submittedName>
        <fullName evidence="2">Uncharacterized protein</fullName>
    </submittedName>
</protein>
<feature type="chain" id="PRO_5035717848" evidence="1">
    <location>
        <begin position="24"/>
        <end position="101"/>
    </location>
</feature>
<dbReference type="Proteomes" id="UP000005237">
    <property type="component" value="Unassembled WGS sequence"/>
</dbReference>
<dbReference type="EnsemblMetazoa" id="CJA38145.1">
    <property type="protein sequence ID" value="CJA38145.1"/>
    <property type="gene ID" value="WBGene00213992"/>
</dbReference>
<reference evidence="3" key="1">
    <citation type="submission" date="2010-08" db="EMBL/GenBank/DDBJ databases">
        <authorList>
            <consortium name="Caenorhabditis japonica Sequencing Consortium"/>
            <person name="Wilson R.K."/>
        </authorList>
    </citation>
    <scope>NUCLEOTIDE SEQUENCE [LARGE SCALE GENOMIC DNA]</scope>
    <source>
        <strain evidence="3">DF5081</strain>
    </source>
</reference>
<evidence type="ECO:0000256" key="1">
    <source>
        <dbReference type="SAM" id="SignalP"/>
    </source>
</evidence>
<reference evidence="2" key="2">
    <citation type="submission" date="2022-06" db="UniProtKB">
        <authorList>
            <consortium name="EnsemblMetazoa"/>
        </authorList>
    </citation>
    <scope>IDENTIFICATION</scope>
    <source>
        <strain evidence="2">DF5081</strain>
    </source>
</reference>